<comment type="caution">
    <text evidence="3">The sequence shown here is derived from an EMBL/GenBank/DDBJ whole genome shotgun (WGS) entry which is preliminary data.</text>
</comment>
<feature type="transmembrane region" description="Helical" evidence="1">
    <location>
        <begin position="146"/>
        <end position="166"/>
    </location>
</feature>
<feature type="transmembrane region" description="Helical" evidence="1">
    <location>
        <begin position="119"/>
        <end position="139"/>
    </location>
</feature>
<keyword evidence="1" id="KW-0472">Membrane</keyword>
<proteinExistence type="predicted"/>
<dbReference type="EMBL" id="MFQW01000040">
    <property type="protein sequence ID" value="OGH85630.1"/>
    <property type="molecule type" value="Genomic_DNA"/>
</dbReference>
<keyword evidence="2" id="KW-0732">Signal</keyword>
<accession>A0A1F6NPE9</accession>
<dbReference type="PANTHER" id="PTHR41771">
    <property type="entry name" value="MEMBRANE PROTEIN-RELATED"/>
    <property type="match status" value="1"/>
</dbReference>
<feature type="signal peptide" evidence="2">
    <location>
        <begin position="1"/>
        <end position="25"/>
    </location>
</feature>
<evidence type="ECO:0008006" key="5">
    <source>
        <dbReference type="Google" id="ProtNLM"/>
    </source>
</evidence>
<feature type="transmembrane region" description="Helical" evidence="1">
    <location>
        <begin position="243"/>
        <end position="261"/>
    </location>
</feature>
<dbReference type="AlphaFoldDB" id="A0A1F6NPE9"/>
<feature type="transmembrane region" description="Helical" evidence="1">
    <location>
        <begin position="202"/>
        <end position="223"/>
    </location>
</feature>
<evidence type="ECO:0000313" key="3">
    <source>
        <dbReference type="EMBL" id="OGH85630.1"/>
    </source>
</evidence>
<feature type="transmembrane region" description="Helical" evidence="1">
    <location>
        <begin position="306"/>
        <end position="325"/>
    </location>
</feature>
<protein>
    <recommendedName>
        <fullName evidence="5">YibE/F family protein</fullName>
    </recommendedName>
</protein>
<keyword evidence="1" id="KW-0812">Transmembrane</keyword>
<gene>
    <name evidence="3" type="ORF">A2493_02085</name>
</gene>
<feature type="transmembrane region" description="Helical" evidence="1">
    <location>
        <begin position="345"/>
        <end position="367"/>
    </location>
</feature>
<dbReference type="Pfam" id="PF07907">
    <property type="entry name" value="YibE_F"/>
    <property type="match status" value="1"/>
</dbReference>
<sequence length="385" mass="42285">MTITKKLILFTLLTNILIIPKQTFAQTTTDQKPDIEYFKAVITDIENITEQNEGNITENKQILKVKILTGDEKNKEIQIDSPEKTAENNPQKINIGNKIIISKNNLIDGSSNYVYIDSYRLPSLLLIFIIFVSLVLYFGKLKGLGSLFGLAFSILILRYFIVPQIAGGANPLLITVIGSVIILSVSLYLAHGFNQRTNLSMLSTLITLGISIGLATFFVNISRLLGQGSEEAMFLTNSSLGNINLQGLLLAGIIIGTLGVLDDITTAQTSVVGELRLANPNLSKHELHKRALVVGKEHISSLVNTLVLAYAGASLPLFLLFSAYPDTPFWYSLNSQFISEEVVRTLVGSTALILAVPISTYIAAHFLSKTEVTKMKVEEFHGHHH</sequence>
<feature type="transmembrane region" description="Helical" evidence="1">
    <location>
        <begin position="172"/>
        <end position="190"/>
    </location>
</feature>
<reference evidence="3 4" key="1">
    <citation type="journal article" date="2016" name="Nat. Commun.">
        <title>Thousands of microbial genomes shed light on interconnected biogeochemical processes in an aquifer system.</title>
        <authorList>
            <person name="Anantharaman K."/>
            <person name="Brown C.T."/>
            <person name="Hug L.A."/>
            <person name="Sharon I."/>
            <person name="Castelle C.J."/>
            <person name="Probst A.J."/>
            <person name="Thomas B.C."/>
            <person name="Singh A."/>
            <person name="Wilkins M.J."/>
            <person name="Karaoz U."/>
            <person name="Brodie E.L."/>
            <person name="Williams K.H."/>
            <person name="Hubbard S.S."/>
            <person name="Banfield J.F."/>
        </authorList>
    </citation>
    <scope>NUCLEOTIDE SEQUENCE [LARGE SCALE GENOMIC DNA]</scope>
</reference>
<organism evidence="3 4">
    <name type="scientific">Candidatus Magasanikbacteria bacterium RIFOXYC12_FULL_33_11</name>
    <dbReference type="NCBI Taxonomy" id="1798701"/>
    <lineage>
        <taxon>Bacteria</taxon>
        <taxon>Candidatus Magasanikiibacteriota</taxon>
    </lineage>
</organism>
<feature type="chain" id="PRO_5009525822" description="YibE/F family protein" evidence="2">
    <location>
        <begin position="26"/>
        <end position="385"/>
    </location>
</feature>
<evidence type="ECO:0000313" key="4">
    <source>
        <dbReference type="Proteomes" id="UP000178349"/>
    </source>
</evidence>
<dbReference type="Proteomes" id="UP000178349">
    <property type="component" value="Unassembled WGS sequence"/>
</dbReference>
<dbReference type="InterPro" id="IPR012507">
    <property type="entry name" value="YibE_F"/>
</dbReference>
<evidence type="ECO:0000256" key="2">
    <source>
        <dbReference type="SAM" id="SignalP"/>
    </source>
</evidence>
<name>A0A1F6NPE9_9BACT</name>
<dbReference type="PANTHER" id="PTHR41771:SF1">
    <property type="entry name" value="MEMBRANE PROTEIN"/>
    <property type="match status" value="1"/>
</dbReference>
<evidence type="ECO:0000256" key="1">
    <source>
        <dbReference type="SAM" id="Phobius"/>
    </source>
</evidence>
<keyword evidence="1" id="KW-1133">Transmembrane helix</keyword>